<evidence type="ECO:0000313" key="3">
    <source>
        <dbReference type="Proteomes" id="UP001445335"/>
    </source>
</evidence>
<feature type="compositionally biased region" description="Basic and acidic residues" evidence="1">
    <location>
        <begin position="30"/>
        <end position="41"/>
    </location>
</feature>
<protein>
    <submittedName>
        <fullName evidence="2">Uncharacterized protein</fullName>
    </submittedName>
</protein>
<proteinExistence type="predicted"/>
<dbReference type="EMBL" id="JALJOU010000019">
    <property type="protein sequence ID" value="KAK9838362.1"/>
    <property type="molecule type" value="Genomic_DNA"/>
</dbReference>
<accession>A0AAW1RX12</accession>
<evidence type="ECO:0000256" key="1">
    <source>
        <dbReference type="SAM" id="MobiDB-lite"/>
    </source>
</evidence>
<dbReference type="Proteomes" id="UP001445335">
    <property type="component" value="Unassembled WGS sequence"/>
</dbReference>
<comment type="caution">
    <text evidence="2">The sequence shown here is derived from an EMBL/GenBank/DDBJ whole genome shotgun (WGS) entry which is preliminary data.</text>
</comment>
<keyword evidence="3" id="KW-1185">Reference proteome</keyword>
<gene>
    <name evidence="2" type="ORF">WJX81_007179</name>
</gene>
<name>A0AAW1RX12_9CHLO</name>
<organism evidence="2 3">
    <name type="scientific">Elliptochloris bilobata</name>
    <dbReference type="NCBI Taxonomy" id="381761"/>
    <lineage>
        <taxon>Eukaryota</taxon>
        <taxon>Viridiplantae</taxon>
        <taxon>Chlorophyta</taxon>
        <taxon>core chlorophytes</taxon>
        <taxon>Trebouxiophyceae</taxon>
        <taxon>Trebouxiophyceae incertae sedis</taxon>
        <taxon>Elliptochloris clade</taxon>
        <taxon>Elliptochloris</taxon>
    </lineage>
</organism>
<dbReference type="AlphaFoldDB" id="A0AAW1RX12"/>
<reference evidence="2 3" key="1">
    <citation type="journal article" date="2024" name="Nat. Commun.">
        <title>Phylogenomics reveals the evolutionary origins of lichenization in chlorophyte algae.</title>
        <authorList>
            <person name="Puginier C."/>
            <person name="Libourel C."/>
            <person name="Otte J."/>
            <person name="Skaloud P."/>
            <person name="Haon M."/>
            <person name="Grisel S."/>
            <person name="Petersen M."/>
            <person name="Berrin J.G."/>
            <person name="Delaux P.M."/>
            <person name="Dal Grande F."/>
            <person name="Keller J."/>
        </authorList>
    </citation>
    <scope>NUCLEOTIDE SEQUENCE [LARGE SCALE GENOMIC DNA]</scope>
    <source>
        <strain evidence="2 3">SAG 245.80</strain>
    </source>
</reference>
<feature type="compositionally biased region" description="Low complexity" evidence="1">
    <location>
        <begin position="1"/>
        <end position="20"/>
    </location>
</feature>
<feature type="region of interest" description="Disordered" evidence="1">
    <location>
        <begin position="1"/>
        <end position="57"/>
    </location>
</feature>
<sequence length="212" mass="23311">MSKLARAALSAAARCPAAPSGEGRSMAEALEERWESDRLREQQSAARPDTATRLQPQKMFSLHVGGELQLPMRTAAAVKASPAAAAAASPKERDVFDGVPLRAWAEALGERVMPAYELIKEEARASKTAAARPDRSSAPAELKAPSVPHFLPFTRWAAQSKVMQDTFVVDEKNKKKARLSWYHPDDTMVPRDWFRGGLLKDLAYYKPFSSSS</sequence>
<evidence type="ECO:0000313" key="2">
    <source>
        <dbReference type="EMBL" id="KAK9838362.1"/>
    </source>
</evidence>